<dbReference type="RefSeq" id="WP_169200460.1">
    <property type="nucleotide sequence ID" value="NZ_WTVH02000001.1"/>
</dbReference>
<keyword evidence="2" id="KW-1185">Reference proteome</keyword>
<accession>A0ABX1N7N0</accession>
<evidence type="ECO:0000313" key="2">
    <source>
        <dbReference type="Proteomes" id="UP000601990"/>
    </source>
</evidence>
<reference evidence="1" key="1">
    <citation type="submission" date="2019-12" db="EMBL/GenBank/DDBJ databases">
        <title>Comparative genomics gives insights into the taxonomy of the Azoarcus-Aromatoleum group and reveals separate origins of nif in the plant-associated Azoarcus and non-plant-associated Aromatoleum sub-groups.</title>
        <authorList>
            <person name="Lafos M."/>
            <person name="Maluk M."/>
            <person name="Batista M."/>
            <person name="Junghare M."/>
            <person name="Carmona M."/>
            <person name="Faoro H."/>
            <person name="Cruz L.M."/>
            <person name="Battistoni F."/>
            <person name="De Souza E."/>
            <person name="Pedrosa F."/>
            <person name="Chen W.-M."/>
            <person name="Poole P.S."/>
            <person name="Dixon R.A."/>
            <person name="James E.K."/>
        </authorList>
    </citation>
    <scope>NUCLEOTIDE SEQUENCE</scope>
    <source>
        <strain evidence="1">U120</strain>
    </source>
</reference>
<name>A0ABX1N7N0_9RHOO</name>
<proteinExistence type="predicted"/>
<evidence type="ECO:0000313" key="1">
    <source>
        <dbReference type="EMBL" id="NMF95266.1"/>
    </source>
</evidence>
<dbReference type="EMBL" id="WTVH01000057">
    <property type="protein sequence ID" value="NMF95266.1"/>
    <property type="molecule type" value="Genomic_DNA"/>
</dbReference>
<protein>
    <submittedName>
        <fullName evidence="1">Uncharacterized protein</fullName>
    </submittedName>
</protein>
<dbReference type="Proteomes" id="UP000601990">
    <property type="component" value="Unassembled WGS sequence"/>
</dbReference>
<organism evidence="1 2">
    <name type="scientific">Aromatoleum buckelii</name>
    <dbReference type="NCBI Taxonomy" id="200254"/>
    <lineage>
        <taxon>Bacteria</taxon>
        <taxon>Pseudomonadati</taxon>
        <taxon>Pseudomonadota</taxon>
        <taxon>Betaproteobacteria</taxon>
        <taxon>Rhodocyclales</taxon>
        <taxon>Rhodocyclaceae</taxon>
        <taxon>Aromatoleum</taxon>
    </lineage>
</organism>
<sequence>MQQTECYASVLPPKTRFAIPHMPIDCYHGTIDATADDLVDGKVDIRVGGGELGMGFYTGEYLWVAKSWAANRHGLNGAVVHVEIDDGNFFDLEPLLLSRLDALKHRDEIKSAGATRTHTFKGNVVSSPIVGTTRVDAEQYKFESEKAESLLNGSAVNRKKV</sequence>
<gene>
    <name evidence="1" type="ORF">GO608_18315</name>
</gene>
<comment type="caution">
    <text evidence="1">The sequence shown here is derived from an EMBL/GenBank/DDBJ whole genome shotgun (WGS) entry which is preliminary data.</text>
</comment>